<name>A0A553WBZ8_9SPHN</name>
<dbReference type="Gene3D" id="1.10.357.10">
    <property type="entry name" value="Tetracycline Repressor, domain 2"/>
    <property type="match status" value="1"/>
</dbReference>
<dbReference type="AlphaFoldDB" id="A0A553WBZ8"/>
<evidence type="ECO:0000313" key="4">
    <source>
        <dbReference type="EMBL" id="TSB02203.1"/>
    </source>
</evidence>
<evidence type="ECO:0000256" key="1">
    <source>
        <dbReference type="ARBA" id="ARBA00023015"/>
    </source>
</evidence>
<keyword evidence="5" id="KW-1185">Reference proteome</keyword>
<evidence type="ECO:0000313" key="5">
    <source>
        <dbReference type="Proteomes" id="UP000320160"/>
    </source>
</evidence>
<evidence type="ECO:0000259" key="3">
    <source>
        <dbReference type="Pfam" id="PF13305"/>
    </source>
</evidence>
<keyword evidence="1" id="KW-0805">Transcription regulation</keyword>
<sequence length="209" mass="23041">MSIGMSKKQQRESFHHGNVAREAVTEGLALVEKTADGHYSLRELAAKLGVAHRAITAQFGDKAGLDADIAACGFQKLCKQLEVVENRDAFLVSFVSFALDNPGLYRLMMQQGYSAFEKSPMLRTAADRVIAISVRILAENEPSATIQRRAVMRLWMLSHGAIALQQAGVLMPRSNDDFIREFLAIVNLESAPPGTAQEIWKEIGETDHD</sequence>
<dbReference type="EMBL" id="VKKU01000002">
    <property type="protein sequence ID" value="TSB02203.1"/>
    <property type="molecule type" value="Genomic_DNA"/>
</dbReference>
<protein>
    <submittedName>
        <fullName evidence="4">WHG domain-containing protein</fullName>
    </submittedName>
</protein>
<dbReference type="Pfam" id="PF13305">
    <property type="entry name" value="TetR_C_33"/>
    <property type="match status" value="1"/>
</dbReference>
<accession>A0A553WBZ8</accession>
<evidence type="ECO:0000256" key="2">
    <source>
        <dbReference type="ARBA" id="ARBA00023163"/>
    </source>
</evidence>
<dbReference type="SUPFAM" id="SSF48498">
    <property type="entry name" value="Tetracyclin repressor-like, C-terminal domain"/>
    <property type="match status" value="1"/>
</dbReference>
<dbReference type="InterPro" id="IPR025996">
    <property type="entry name" value="MT1864/Rv1816-like_C"/>
</dbReference>
<feature type="domain" description="HTH-type transcriptional regulator MT1864/Rv1816-like C-terminal" evidence="3">
    <location>
        <begin position="89"/>
        <end position="183"/>
    </location>
</feature>
<keyword evidence="2" id="KW-0804">Transcription</keyword>
<dbReference type="OrthoDB" id="7056813at2"/>
<proteinExistence type="predicted"/>
<dbReference type="Proteomes" id="UP000320160">
    <property type="component" value="Unassembled WGS sequence"/>
</dbReference>
<comment type="caution">
    <text evidence="4">The sequence shown here is derived from an EMBL/GenBank/DDBJ whole genome shotgun (WGS) entry which is preliminary data.</text>
</comment>
<organism evidence="4 5">
    <name type="scientific">Sphingorhabdus contaminans</name>
    <dbReference type="NCBI Taxonomy" id="1343899"/>
    <lineage>
        <taxon>Bacteria</taxon>
        <taxon>Pseudomonadati</taxon>
        <taxon>Pseudomonadota</taxon>
        <taxon>Alphaproteobacteria</taxon>
        <taxon>Sphingomonadales</taxon>
        <taxon>Sphingomonadaceae</taxon>
        <taxon>Sphingorhabdus</taxon>
    </lineage>
</organism>
<reference evidence="4 5" key="1">
    <citation type="submission" date="2019-07" db="EMBL/GenBank/DDBJ databases">
        <authorList>
            <person name="Park M."/>
        </authorList>
    </citation>
    <scope>NUCLEOTIDE SEQUENCE [LARGE SCALE GENOMIC DNA]</scope>
    <source>
        <strain evidence="4 5">KCTC32445</strain>
    </source>
</reference>
<gene>
    <name evidence="4" type="ORF">FOM92_13920</name>
</gene>
<dbReference type="InterPro" id="IPR036271">
    <property type="entry name" value="Tet_transcr_reg_TetR-rel_C_sf"/>
</dbReference>